<evidence type="ECO:0000313" key="1">
    <source>
        <dbReference type="EMBL" id="CAJ74739.1"/>
    </source>
</evidence>
<name>Q1Q3Z4_KUEST</name>
<reference evidence="1" key="1">
    <citation type="journal article" date="2006" name="Nature">
        <title>Deciphering the evolution and metabolism of an anammox bacterium from a community genome.</title>
        <authorList>
            <person name="Strous M."/>
            <person name="Pelletier E."/>
            <person name="Mangenot S."/>
            <person name="Rattei T."/>
            <person name="Lehner A."/>
            <person name="Taylor M.W."/>
            <person name="Horn M."/>
            <person name="Daims H."/>
            <person name="Bartol-Mavel D."/>
            <person name="Wincker P."/>
            <person name="Barbe V."/>
            <person name="Fonknechten N."/>
            <person name="Vallenet D."/>
            <person name="Segurens B."/>
            <person name="Schenowitz-Truong C."/>
            <person name="Medigue C."/>
            <person name="Collingro A."/>
            <person name="Snel B."/>
            <person name="Dutilh B.E."/>
            <person name="OpDenCamp H.J.M."/>
            <person name="vanDerDrift C."/>
            <person name="Cirpus I."/>
            <person name="vanDePas-Schoonen K.T."/>
            <person name="Harhangi H.R."/>
            <person name="vanNiftrik L."/>
            <person name="Schmid M."/>
            <person name="Keltjens J."/>
            <person name="vanDeVossenberg J."/>
            <person name="Kartal B."/>
            <person name="Meier H."/>
            <person name="Frishman D."/>
            <person name="Huynen M.A."/>
            <person name="Mewes H."/>
            <person name="Weissenbach J."/>
            <person name="Jetten M.S.M."/>
            <person name="Wagner M."/>
            <person name="LePaslier D."/>
        </authorList>
    </citation>
    <scope>NUCLEOTIDE SEQUENCE</scope>
</reference>
<reference evidence="1" key="2">
    <citation type="submission" date="2006-01" db="EMBL/GenBank/DDBJ databases">
        <authorList>
            <person name="Genoscope"/>
        </authorList>
    </citation>
    <scope>NUCLEOTIDE SEQUENCE</scope>
</reference>
<dbReference type="EMBL" id="CT573071">
    <property type="protein sequence ID" value="CAJ74739.1"/>
    <property type="molecule type" value="Genomic_DNA"/>
</dbReference>
<dbReference type="AlphaFoldDB" id="Q1Q3Z4"/>
<accession>Q1Q3Z4</accession>
<gene>
    <name evidence="1" type="ORF">kuste3976</name>
</gene>
<proteinExistence type="predicted"/>
<organism evidence="1">
    <name type="scientific">Kuenenia stuttgartiensis</name>
    <dbReference type="NCBI Taxonomy" id="174633"/>
    <lineage>
        <taxon>Bacteria</taxon>
        <taxon>Pseudomonadati</taxon>
        <taxon>Planctomycetota</taxon>
        <taxon>Candidatus Brocadiia</taxon>
        <taxon>Candidatus Brocadiales</taxon>
        <taxon>Candidatus Brocadiaceae</taxon>
        <taxon>Candidatus Kuenenia</taxon>
    </lineage>
</organism>
<protein>
    <submittedName>
        <fullName evidence="1">Uncharacterized protein</fullName>
    </submittedName>
</protein>
<sequence>MGLRSGPFCRYDTGAMENIVNRKRPIRRYTSRRQKAARLSSGVKLLKIWEYVDASKGKGTDC</sequence>